<dbReference type="PANTHER" id="PTHR32063:SF33">
    <property type="entry name" value="RND SUPERFAMILY EFFLUX PUMP PERMEASE COMPONENT"/>
    <property type="match status" value="1"/>
</dbReference>
<feature type="transmembrane region" description="Helical" evidence="1">
    <location>
        <begin position="533"/>
        <end position="558"/>
    </location>
</feature>
<dbReference type="SUPFAM" id="SSF82693">
    <property type="entry name" value="Multidrug efflux transporter AcrB pore domain, PN1, PN2, PC1 and PC2 subdomains"/>
    <property type="match status" value="2"/>
</dbReference>
<dbReference type="Gene3D" id="3.30.70.1430">
    <property type="entry name" value="Multidrug efflux transporter AcrB pore domain"/>
    <property type="match status" value="2"/>
</dbReference>
<dbReference type="InterPro" id="IPR001036">
    <property type="entry name" value="Acrflvin-R"/>
</dbReference>
<dbReference type="PRINTS" id="PR00702">
    <property type="entry name" value="ACRIFLAVINRP"/>
</dbReference>
<feature type="transmembrane region" description="Helical" evidence="1">
    <location>
        <begin position="333"/>
        <end position="355"/>
    </location>
</feature>
<dbReference type="SUPFAM" id="SSF82866">
    <property type="entry name" value="Multidrug efflux transporter AcrB transmembrane domain"/>
    <property type="match status" value="2"/>
</dbReference>
<dbReference type="EMBL" id="CP001968">
    <property type="protein sequence ID" value="ADD69496.1"/>
    <property type="molecule type" value="Genomic_DNA"/>
</dbReference>
<keyword evidence="3" id="KW-1185">Reference proteome</keyword>
<dbReference type="GO" id="GO:0005886">
    <property type="term" value="C:plasma membrane"/>
    <property type="evidence" value="ECO:0007669"/>
    <property type="project" value="TreeGrafter"/>
</dbReference>
<feature type="transmembrane region" description="Helical" evidence="1">
    <location>
        <begin position="1000"/>
        <end position="1019"/>
    </location>
</feature>
<dbReference type="OrthoDB" id="9758234at2"/>
<evidence type="ECO:0000313" key="2">
    <source>
        <dbReference type="EMBL" id="ADD69496.1"/>
    </source>
</evidence>
<gene>
    <name evidence="2" type="ordered locus">Dacet_2742</name>
</gene>
<dbReference type="PaxDb" id="522772-Dacet_2742"/>
<dbReference type="Gene3D" id="3.30.70.1320">
    <property type="entry name" value="Multidrug efflux transporter AcrB pore domain like"/>
    <property type="match status" value="1"/>
</dbReference>
<feature type="transmembrane region" description="Helical" evidence="1">
    <location>
        <begin position="432"/>
        <end position="454"/>
    </location>
</feature>
<keyword evidence="1" id="KW-0812">Transmembrane</keyword>
<dbReference type="PANTHER" id="PTHR32063">
    <property type="match status" value="1"/>
</dbReference>
<dbReference type="SUPFAM" id="SSF82714">
    <property type="entry name" value="Multidrug efflux transporter AcrB TolC docking domain, DN and DC subdomains"/>
    <property type="match status" value="1"/>
</dbReference>
<feature type="transmembrane region" description="Helical" evidence="1">
    <location>
        <begin position="925"/>
        <end position="943"/>
    </location>
</feature>
<dbReference type="AlphaFoldDB" id="D4H5Q5"/>
<name>D4H5Q5_DENA2</name>
<dbReference type="GO" id="GO:0042910">
    <property type="term" value="F:xenobiotic transmembrane transporter activity"/>
    <property type="evidence" value="ECO:0007669"/>
    <property type="project" value="TreeGrafter"/>
</dbReference>
<dbReference type="eggNOG" id="COG0841">
    <property type="taxonomic scope" value="Bacteria"/>
</dbReference>
<accession>D4H5Q5</accession>
<feature type="transmembrane region" description="Helical" evidence="1">
    <location>
        <begin position="949"/>
        <end position="972"/>
    </location>
</feature>
<dbReference type="Gene3D" id="3.30.70.1440">
    <property type="entry name" value="Multidrug efflux transporter AcrB pore domain"/>
    <property type="match status" value="1"/>
</dbReference>
<feature type="transmembrane region" description="Helical" evidence="1">
    <location>
        <begin position="12"/>
        <end position="30"/>
    </location>
</feature>
<feature type="transmembrane region" description="Helical" evidence="1">
    <location>
        <begin position="362"/>
        <end position="384"/>
    </location>
</feature>
<sequence>MKRFIEFVLSKRVVVNVVFMILLIAGVNSFNTSPVQNMPPVDIGQVFVYTVYYGASPEDVESLVTKKLEDAIEDLENVEYIQSSSMRNISVMQVKFIDDSDYRDLYDEMRLKILNIKNDLPDEVDEPLFIYVDTEAFLPVIAVNIAGDVSNKTLDLLAEELKTDLRKVPMVESISTSGDFEDEFHVALSPQRLREYGVSFAEAAGAVQQANSKIPAGVFRKGDTEYAMDTGERFSSQDAVLDAVVRKDGDGNFIRVRDLTVYAGLSNRDPDIMVSVNGKSTVQLIVKKLRDGDTGTIAKAVRQEADSFAERHAGEGISVYYTQDSTLEIEDSVHVLGGNMLMGIAFVMVILWLVLGFRNAMLTSVGIPFSILFAVLMNSLFGYSINTITIFSFVLISGIIVDDSVIIVENIYRHLQNGKSMAKAVRDGTAEIFIPVTSSALTTILAFVPMFIMTGSTGDFFAFIPLTVIFALAASLLEALIILPVHYYEWGPKKVSSHDGDDLAHVKSGVFAHAWNFYSRVVTSLLNNSVKTLVVMTVVFWIAVAILVLSATGAVPLIKVKFFPDSFYRYHVTFELPTGTPLEVTDKVIRDYSAYIMAKGKAEASSASGYAGFYEDVDYVRHRGHYYGSIIVTLPNVEDQEFGDIFDNNALAYLDYLREDFKSFAAEHKSDWGVLPEVNIFGENSGPPVGKDVNIRVTANSLETAESAANEIMAFLRSNSETSGLQELQDNRAKEQVSFTIKAKADKIREYGLDETTVVGVASGALNGMYAGKFRSLDDEVDLKVKLVKNTDAYNYTSEGVGSPEDVLMLPVIENSTRPVYLQDVAEIVYSTEPNVMRRYNGKPAITVTADITDNSGLTPSRVQNLVKTEFKDIAVKYPGVVVAFGGEFEETSRAFRSLFMAFIIAILAIYLVLAAQFNDYFQPVLILSAIAFAIIGVVYGLFLTRSTFTVQSFIAVVGLAGVAVNDSLILIDFMNARRREGMALRDAVLTACSQRMRPVLITTVTTILGLLPMAVGFPNKSLEWSSMATAFCSGLASATLLTLLIVPAEYELLERVRIWVINKRSDK</sequence>
<dbReference type="InParanoid" id="D4H5Q5"/>
<feature type="transmembrane region" description="Helical" evidence="1">
    <location>
        <begin position="390"/>
        <end position="412"/>
    </location>
</feature>
<feature type="transmembrane region" description="Helical" evidence="1">
    <location>
        <begin position="1025"/>
        <end position="1047"/>
    </location>
</feature>
<feature type="transmembrane region" description="Helical" evidence="1">
    <location>
        <begin position="460"/>
        <end position="483"/>
    </location>
</feature>
<dbReference type="HOGENOM" id="CLU_002755_1_2_0"/>
<proteinExistence type="predicted"/>
<protein>
    <submittedName>
        <fullName evidence="2">Acriflavin resistance protein</fullName>
    </submittedName>
</protein>
<dbReference type="InterPro" id="IPR027463">
    <property type="entry name" value="AcrB_DN_DC_subdom"/>
</dbReference>
<reference evidence="2 3" key="1">
    <citation type="journal article" date="2010" name="Stand. Genomic Sci.">
        <title>Complete genome sequence of Denitrovibrio acetiphilus type strain (N2460).</title>
        <authorList>
            <person name="Kiss H."/>
            <person name="Lang E."/>
            <person name="Lapidus A."/>
            <person name="Copeland A."/>
            <person name="Nolan M."/>
            <person name="Glavina Del Rio T."/>
            <person name="Chen F."/>
            <person name="Lucas S."/>
            <person name="Tice H."/>
            <person name="Cheng J.F."/>
            <person name="Han C."/>
            <person name="Goodwin L."/>
            <person name="Pitluck S."/>
            <person name="Liolios K."/>
            <person name="Pati A."/>
            <person name="Ivanova N."/>
            <person name="Mavromatis K."/>
            <person name="Chen A."/>
            <person name="Palaniappan K."/>
            <person name="Land M."/>
            <person name="Hauser L."/>
            <person name="Chang Y.J."/>
            <person name="Jeffries C.D."/>
            <person name="Detter J.C."/>
            <person name="Brettin T."/>
            <person name="Spring S."/>
            <person name="Rohde M."/>
            <person name="Goker M."/>
            <person name="Woyke T."/>
            <person name="Bristow J."/>
            <person name="Eisen J.A."/>
            <person name="Markowitz V."/>
            <person name="Hugenholtz P."/>
            <person name="Kyrpides N.C."/>
            <person name="Klenk H.P."/>
        </authorList>
    </citation>
    <scope>NUCLEOTIDE SEQUENCE [LARGE SCALE GENOMIC DNA]</scope>
    <source>
        <strain evidence="3">DSM 12809 / NBRC 114555 / N2460</strain>
    </source>
</reference>
<organism evidence="2 3">
    <name type="scientific">Denitrovibrio acetiphilus (strain DSM 12809 / NBRC 114555 / N2460)</name>
    <dbReference type="NCBI Taxonomy" id="522772"/>
    <lineage>
        <taxon>Bacteria</taxon>
        <taxon>Pseudomonadati</taxon>
        <taxon>Deferribacterota</taxon>
        <taxon>Deferribacteres</taxon>
        <taxon>Deferribacterales</taxon>
        <taxon>Geovibrionaceae</taxon>
        <taxon>Denitrovibrio</taxon>
    </lineage>
</organism>
<dbReference type="KEGG" id="dap:Dacet_2742"/>
<dbReference type="RefSeq" id="WP_013011989.1">
    <property type="nucleotide sequence ID" value="NC_013943.1"/>
</dbReference>
<dbReference type="Gene3D" id="1.20.1640.10">
    <property type="entry name" value="Multidrug efflux transporter AcrB transmembrane domain"/>
    <property type="match status" value="2"/>
</dbReference>
<dbReference type="Pfam" id="PF00873">
    <property type="entry name" value="ACR_tran"/>
    <property type="match status" value="1"/>
</dbReference>
<keyword evidence="1" id="KW-1133">Transmembrane helix</keyword>
<feature type="transmembrane region" description="Helical" evidence="1">
    <location>
        <begin position="899"/>
        <end position="918"/>
    </location>
</feature>
<dbReference type="Gene3D" id="3.30.2090.10">
    <property type="entry name" value="Multidrug efflux transporter AcrB TolC docking domain, DN and DC subdomains"/>
    <property type="match status" value="2"/>
</dbReference>
<evidence type="ECO:0000256" key="1">
    <source>
        <dbReference type="SAM" id="Phobius"/>
    </source>
</evidence>
<dbReference type="STRING" id="522772.Dacet_2742"/>
<evidence type="ECO:0000313" key="3">
    <source>
        <dbReference type="Proteomes" id="UP000002012"/>
    </source>
</evidence>
<keyword evidence="1" id="KW-0472">Membrane</keyword>
<dbReference type="Proteomes" id="UP000002012">
    <property type="component" value="Chromosome"/>
</dbReference>